<evidence type="ECO:0000313" key="2">
    <source>
        <dbReference type="WBParaSite" id="BXY_1479900.1"/>
    </source>
</evidence>
<sequence>ADSLLRWAHERTVLYDEFGLDTSQIDEDIDGEDDTE</sequence>
<organism evidence="1 2">
    <name type="scientific">Bursaphelenchus xylophilus</name>
    <name type="common">Pinewood nematode worm</name>
    <name type="synonym">Aphelenchoides xylophilus</name>
    <dbReference type="NCBI Taxonomy" id="6326"/>
    <lineage>
        <taxon>Eukaryota</taxon>
        <taxon>Metazoa</taxon>
        <taxon>Ecdysozoa</taxon>
        <taxon>Nematoda</taxon>
        <taxon>Chromadorea</taxon>
        <taxon>Rhabditida</taxon>
        <taxon>Tylenchina</taxon>
        <taxon>Tylenchomorpha</taxon>
        <taxon>Aphelenchoidea</taxon>
        <taxon>Aphelenchoididae</taxon>
        <taxon>Bursaphelenchus</taxon>
    </lineage>
</organism>
<evidence type="ECO:0000313" key="1">
    <source>
        <dbReference type="Proteomes" id="UP000095284"/>
    </source>
</evidence>
<dbReference type="Proteomes" id="UP000095284">
    <property type="component" value="Unplaced"/>
</dbReference>
<protein>
    <submittedName>
        <fullName evidence="2">Phage tail protein</fullName>
    </submittedName>
</protein>
<reference evidence="2" key="1">
    <citation type="submission" date="2016-11" db="UniProtKB">
        <authorList>
            <consortium name="WormBaseParasite"/>
        </authorList>
    </citation>
    <scope>IDENTIFICATION</scope>
</reference>
<proteinExistence type="predicted"/>
<accession>A0A1I7SP09</accession>
<dbReference type="WBParaSite" id="BXY_1479900.1">
    <property type="protein sequence ID" value="BXY_1479900.1"/>
    <property type="gene ID" value="BXY_1479900"/>
</dbReference>
<name>A0A1I7SP09_BURXY</name>
<dbReference type="AlphaFoldDB" id="A0A1I7SP09"/>